<evidence type="ECO:0000256" key="4">
    <source>
        <dbReference type="SAM" id="SignalP"/>
    </source>
</evidence>
<evidence type="ECO:0000313" key="5">
    <source>
        <dbReference type="EMBL" id="MEJ8568062.1"/>
    </source>
</evidence>
<evidence type="ECO:0000256" key="1">
    <source>
        <dbReference type="ARBA" id="ARBA00022729"/>
    </source>
</evidence>
<dbReference type="InterPro" id="IPR001087">
    <property type="entry name" value="GDSL"/>
</dbReference>
<dbReference type="EMBL" id="JAZHOG010000006">
    <property type="protein sequence ID" value="MEJ8568062.1"/>
    <property type="molecule type" value="Genomic_DNA"/>
</dbReference>
<evidence type="ECO:0000256" key="2">
    <source>
        <dbReference type="ARBA" id="ARBA00022737"/>
    </source>
</evidence>
<protein>
    <submittedName>
        <fullName evidence="5">SGNH/GDSL hydrolase family protein</fullName>
    </submittedName>
</protein>
<organism evidence="5 6">
    <name type="scientific">Elongatibacter sediminis</name>
    <dbReference type="NCBI Taxonomy" id="3119006"/>
    <lineage>
        <taxon>Bacteria</taxon>
        <taxon>Pseudomonadati</taxon>
        <taxon>Pseudomonadota</taxon>
        <taxon>Gammaproteobacteria</taxon>
        <taxon>Chromatiales</taxon>
        <taxon>Wenzhouxiangellaceae</taxon>
        <taxon>Elongatibacter</taxon>
    </lineage>
</organism>
<reference evidence="5 6" key="1">
    <citation type="submission" date="2024-02" db="EMBL/GenBank/DDBJ databases">
        <title>A novel Wenzhouxiangellaceae bacterium, isolated from coastal sediments.</title>
        <authorList>
            <person name="Du Z.-J."/>
            <person name="Ye Y.-Q."/>
            <person name="Zhang X.-Y."/>
        </authorList>
    </citation>
    <scope>NUCLEOTIDE SEQUENCE [LARGE SCALE GENOMIC DNA]</scope>
    <source>
        <strain evidence="5 6">CH-27</strain>
    </source>
</reference>
<dbReference type="InterPro" id="IPR011936">
    <property type="entry name" value="Myxo_disulph_rpt"/>
</dbReference>
<proteinExistence type="predicted"/>
<evidence type="ECO:0000256" key="3">
    <source>
        <dbReference type="ARBA" id="ARBA00023157"/>
    </source>
</evidence>
<keyword evidence="5" id="KW-0378">Hydrolase</keyword>
<dbReference type="NCBIfam" id="TIGR02232">
    <property type="entry name" value="myxo_disulf_rpt"/>
    <property type="match status" value="1"/>
</dbReference>
<dbReference type="RefSeq" id="WP_354695385.1">
    <property type="nucleotide sequence ID" value="NZ_JAZHOG010000006.1"/>
</dbReference>
<dbReference type="GO" id="GO:0016788">
    <property type="term" value="F:hydrolase activity, acting on ester bonds"/>
    <property type="evidence" value="ECO:0007669"/>
    <property type="project" value="InterPro"/>
</dbReference>
<dbReference type="Gene3D" id="3.40.50.1110">
    <property type="entry name" value="SGNH hydrolase"/>
    <property type="match status" value="1"/>
</dbReference>
<dbReference type="Proteomes" id="UP001359886">
    <property type="component" value="Unassembled WGS sequence"/>
</dbReference>
<feature type="signal peptide" evidence="4">
    <location>
        <begin position="1"/>
        <end position="31"/>
    </location>
</feature>
<name>A0AAW9R6Z0_9GAMM</name>
<comment type="caution">
    <text evidence="5">The sequence shown here is derived from an EMBL/GenBank/DDBJ whole genome shotgun (WGS) entry which is preliminary data.</text>
</comment>
<sequence>MNISAAFRMTLAAGAVLLALALMGLPDDAWAGKPFCGDGRCKGGETVASCPADCATDPGDVCGDGICGDTESCSSCSTDCGVCPPVACNNDGICNEGEDCNGCSDCPGRTSGNPRNRFCCGLDTCSTSQCGANACDPVPVCGNGVLEYSEECDDGNLDPGDGCDGFCVIEPMTDPVPLNQFNIGDSIGEGEAANGTIGDPNHETVWSTGYDGGDAVNALNERFESRDPIGYYENNSSRDGAFNQAISGSVMADFASQAQSVATAAQSIPDGAAGMVTVLLGNNDVCADSMAEMTDPAVFETQYRAGLDVLAGADFPDTVNLHIAGIPAIYWLWEAKRGDFWCRAFAWPFVPCQNLLDNAADDCASSASRQDPDTVFPGDGANCQRRKAFHAEIRDTYNPILSGVLAEYQSNGQLANAEFVDIFDVRFGSAHVNGGDCFHPSEAGQALLGHEHWCRSSWGQGDAACTP</sequence>
<keyword evidence="6" id="KW-1185">Reference proteome</keyword>
<keyword evidence="2" id="KW-0677">Repeat</keyword>
<dbReference type="AlphaFoldDB" id="A0AAW9R6Z0"/>
<keyword evidence="1 4" id="KW-0732">Signal</keyword>
<dbReference type="SUPFAM" id="SSF52266">
    <property type="entry name" value="SGNH hydrolase"/>
    <property type="match status" value="1"/>
</dbReference>
<feature type="chain" id="PRO_5043376181" evidence="4">
    <location>
        <begin position="32"/>
        <end position="467"/>
    </location>
</feature>
<gene>
    <name evidence="5" type="ORF">V3330_10530</name>
</gene>
<accession>A0AAW9R6Z0</accession>
<evidence type="ECO:0000313" key="6">
    <source>
        <dbReference type="Proteomes" id="UP001359886"/>
    </source>
</evidence>
<dbReference type="InterPro" id="IPR036514">
    <property type="entry name" value="SGNH_hydro_sf"/>
</dbReference>
<dbReference type="Pfam" id="PF00657">
    <property type="entry name" value="Lipase_GDSL"/>
    <property type="match status" value="1"/>
</dbReference>
<keyword evidence="3" id="KW-1015">Disulfide bond</keyword>